<evidence type="ECO:0000259" key="1">
    <source>
        <dbReference type="Pfam" id="PF02384"/>
    </source>
</evidence>
<dbReference type="InterPro" id="IPR029063">
    <property type="entry name" value="SAM-dependent_MTases_sf"/>
</dbReference>
<dbReference type="STRING" id="762051.LKI_01890"/>
<dbReference type="GO" id="GO:0003677">
    <property type="term" value="F:DNA binding"/>
    <property type="evidence" value="ECO:0007669"/>
    <property type="project" value="InterPro"/>
</dbReference>
<sequence length="220" mass="25596">MIKTASKTIHEIFGVKESFKLPDEMMKIVLDKEKRETAMMRYLDEYTRDLSYDGFHEYYEEEQAERKKNKQDFTPDSISDILSKIVGTSNSYYEPTAGTGGMLIRKWHQDQMATSPFDYKPSNYLFFAEELSDRALPFLIFNLAIRGINAAVVHGDVLTREARGVFFIQNDNDDFLGFSSVNIMPYSDEVKKYFGIQKWEGEKYEAHIESELNTYGIFDI</sequence>
<feature type="domain" description="DNA methylase adenine-specific" evidence="1">
    <location>
        <begin position="61"/>
        <end position="162"/>
    </location>
</feature>
<dbReference type="Proteomes" id="UP000002362">
    <property type="component" value="Chromosome"/>
</dbReference>
<dbReference type="KEGG" id="lki:LKI_01890"/>
<dbReference type="GO" id="GO:0008170">
    <property type="term" value="F:N-methyltransferase activity"/>
    <property type="evidence" value="ECO:0007669"/>
    <property type="project" value="InterPro"/>
</dbReference>
<dbReference type="PATRIC" id="fig|762051.18.peg.382"/>
<name>D5T0X2_LEUKI</name>
<dbReference type="SUPFAM" id="SSF53335">
    <property type="entry name" value="S-adenosyl-L-methionine-dependent methyltransferases"/>
    <property type="match status" value="1"/>
</dbReference>
<organism evidence="2 3">
    <name type="scientific">Leuconostoc kimchii (strain IMSNU 11154 / KCTC 2386 / IH25)</name>
    <dbReference type="NCBI Taxonomy" id="762051"/>
    <lineage>
        <taxon>Bacteria</taxon>
        <taxon>Bacillati</taxon>
        <taxon>Bacillota</taxon>
        <taxon>Bacilli</taxon>
        <taxon>Lactobacillales</taxon>
        <taxon>Lactobacillaceae</taxon>
        <taxon>Leuconostoc</taxon>
    </lineage>
</organism>
<protein>
    <recommendedName>
        <fullName evidence="1">DNA methylase adenine-specific domain-containing protein</fullName>
    </recommendedName>
</protein>
<dbReference type="Pfam" id="PF02384">
    <property type="entry name" value="N6_Mtase"/>
    <property type="match status" value="1"/>
</dbReference>
<reference evidence="2 3" key="1">
    <citation type="journal article" date="2010" name="J. Bacteriol.">
        <title>Complete genome sequence analysis of Leuconostoc kimchii IMSNU 11154.</title>
        <authorList>
            <person name="Oh H.M."/>
            <person name="Cho Y.J."/>
            <person name="Kim B.K."/>
            <person name="Roe J.H."/>
            <person name="Kang S.O."/>
            <person name="Nahm B.H."/>
            <person name="Jeong G."/>
            <person name="Han H.U."/>
            <person name="Chun J."/>
        </authorList>
    </citation>
    <scope>NUCLEOTIDE SEQUENCE [LARGE SCALE GENOMIC DNA]</scope>
    <source>
        <strain evidence="3">IMSNU 11154 / KCTC 2386 / IH25</strain>
    </source>
</reference>
<proteinExistence type="predicted"/>
<dbReference type="Gene3D" id="3.40.50.150">
    <property type="entry name" value="Vaccinia Virus protein VP39"/>
    <property type="match status" value="1"/>
</dbReference>
<dbReference type="HOGENOM" id="CLU_064056_0_0_9"/>
<dbReference type="AlphaFoldDB" id="D5T0X2"/>
<gene>
    <name evidence="2" type="ordered locus">LKI_01890</name>
</gene>
<accession>D5T0X2</accession>
<dbReference type="EMBL" id="CP001758">
    <property type="protein sequence ID" value="ADG39921.1"/>
    <property type="molecule type" value="Genomic_DNA"/>
</dbReference>
<dbReference type="OrthoDB" id="9814572at2"/>
<dbReference type="eggNOG" id="COG0286">
    <property type="taxonomic scope" value="Bacteria"/>
</dbReference>
<evidence type="ECO:0000313" key="3">
    <source>
        <dbReference type="Proteomes" id="UP000002362"/>
    </source>
</evidence>
<evidence type="ECO:0000313" key="2">
    <source>
        <dbReference type="EMBL" id="ADG39921.1"/>
    </source>
</evidence>
<dbReference type="InterPro" id="IPR003356">
    <property type="entry name" value="DNA_methylase_A-5"/>
</dbReference>